<dbReference type="PROSITE" id="PS00678">
    <property type="entry name" value="WD_REPEATS_1"/>
    <property type="match status" value="1"/>
</dbReference>
<dbReference type="EMBL" id="CAJJDN010000246">
    <property type="protein sequence ID" value="CAD8129842.1"/>
    <property type="molecule type" value="Genomic_DNA"/>
</dbReference>
<dbReference type="InterPro" id="IPR019775">
    <property type="entry name" value="WD40_repeat_CS"/>
</dbReference>
<evidence type="ECO:0000256" key="3">
    <source>
        <dbReference type="PROSITE-ProRule" id="PRU00221"/>
    </source>
</evidence>
<dbReference type="Proteomes" id="UP000692954">
    <property type="component" value="Unassembled WGS sequence"/>
</dbReference>
<keyword evidence="7" id="KW-1185">Reference proteome</keyword>
<comment type="caution">
    <text evidence="6">The sequence shown here is derived from an EMBL/GenBank/DDBJ whole genome shotgun (WGS) entry which is preliminary data.</text>
</comment>
<evidence type="ECO:0000313" key="6">
    <source>
        <dbReference type="EMBL" id="CAD8129842.1"/>
    </source>
</evidence>
<protein>
    <recommendedName>
        <fullName evidence="5">NACHT domain-containing protein</fullName>
    </recommendedName>
</protein>
<organism evidence="6 7">
    <name type="scientific">Paramecium sonneborni</name>
    <dbReference type="NCBI Taxonomy" id="65129"/>
    <lineage>
        <taxon>Eukaryota</taxon>
        <taxon>Sar</taxon>
        <taxon>Alveolata</taxon>
        <taxon>Ciliophora</taxon>
        <taxon>Intramacronucleata</taxon>
        <taxon>Oligohymenophorea</taxon>
        <taxon>Peniculida</taxon>
        <taxon>Parameciidae</taxon>
        <taxon>Paramecium</taxon>
    </lineage>
</organism>
<feature type="coiled-coil region" evidence="4">
    <location>
        <begin position="1148"/>
        <end position="1182"/>
    </location>
</feature>
<dbReference type="Pfam" id="PF05729">
    <property type="entry name" value="NACHT"/>
    <property type="match status" value="1"/>
</dbReference>
<evidence type="ECO:0000259" key="5">
    <source>
        <dbReference type="Pfam" id="PF05729"/>
    </source>
</evidence>
<proteinExistence type="predicted"/>
<feature type="domain" description="NACHT" evidence="5">
    <location>
        <begin position="1241"/>
        <end position="1401"/>
    </location>
</feature>
<dbReference type="PANTHER" id="PTHR44129">
    <property type="entry name" value="WD REPEAT-CONTAINING PROTEIN POP1"/>
    <property type="match status" value="1"/>
</dbReference>
<dbReference type="InterPro" id="IPR001680">
    <property type="entry name" value="WD40_rpt"/>
</dbReference>
<dbReference type="InterPro" id="IPR050349">
    <property type="entry name" value="WD_LIS1/nudF_dynein_reg"/>
</dbReference>
<sequence length="3459" mass="410114">MERKAKSCKNITKIQRLIQEFERVFINKDNPSHKLISHQQKQWLRGGGCGCGKVEDSQPSNPPIMDIHFDFSSNIQKYSIIIAEQASLIFDKMKKNDVLIAFLWFQDNGNYIQSLCLNDQLTLIHYPLIEKTLENLIKCLHIYLRSQGYLFYQLLQICNCLIRVIFTYQLKKEDRFLQESLKEVFLEQINNVETLMQIESTNIWITGVEFEIQLIKTWLSHCRTNSQKSKQLGLAVLTEIALSIVQLKPSDQLIDSLYECGKFILMNFFECQIKNPIQKYEIYYFFESLKWSILNQFSKKSNCSVQKQIKQIQEGYKKYIAPSKDWMIHFCWINLISDLISYRPIINKKDIVNIIQLKQTDHEIFQELINSQHIVSILYDKTYARVQIFNVEQSTYQIFEELKLFQEYLISKEAHELKLWHQYINFEINNNQNSSISDDDLKLQLLRSQTNCDEIFKLNKLLENLRNEILKLINEIIEKKIISLNTKNEQQIQLNIQKQDLKYELKQLKQKTLQSIYICNEIDIKLNQEKVKIITFMQILKFNEEQYNSFVKSFEKINKFFQNDQVINIWFQLFKFIYQNYEVLKQKDLIEFNKENTYDQAKFKATVTDIINEVNILINLIKQLQLNFTSILCQKTYQLVIEKTILSEILKEKLKEIQQQTFFKEMIVQSKLYIQQNFSIEKWELQSINCQQYLIECRSLTLIIFTFYRLLQVNNMKKKLVQEKLTKLLTYCQTQQQDNHQNSQNKKNFKDQILKKIKSQKTKLEQIKNKYYSTEANEGEIQEYTNVIQSILQDIEWISKSDFDQQFKNSFITIFKDTQRKNEFLNQAFEIYKNNLENLTKKYADQIIQNSQNKTNKVYQFTNTQEPENLIKSLSNILQMTKKIRFILKTNQNIHQVMQNDQKKEQTSYNNSQKNSPKEEILTNLQEQIQITQLKLEVNISNSLDQEAEKKLNQFQQCDLYQSYLILFNQNINQLNQMNNQFEEITLDENLSFMFQQQNYETIKQQNLGILSIFDNHSYKVREALAFNLIRTQNIVQEGTIQEICSNLLKQIWIIEKNPSVRKVLQNKDMIEMQKQLFSKDLSLFSNQLKKEMTNKLNQIEELENQIFKNDNSKELQIQFQQAYDEFEIFLDNLSDMSQKLEISMIFLKDISKNLQTIKYQLDQLIKNVSDIGNDVRRLREKNKYQNKKKKKNQIKYMLNRGLRNLIQKLDKKLMKYHFCQKMIKIIMMVKQMNFYGMKKKGKAGSGKSRAAINVEEFLWKFNTQQLNQWYPIYISLPSLNDPQHNLIDQALESETYNFDKIQIREFKEAIQNDNLKIVLILDSYDEMKNEFIQTNLITTNRLSQDLNLKESGQKLKVIITCREEILTSSTYQSWFYGKSIDTFKEVQLVPFNQEQSSLYIKLSMKLSIIRELSQFYDMIKQLKGSGFIFSEFRKICLQLDSLIEEIIYASQQQDILVQDQDGKKIVKKLQQIPEYQFVKDQQFLFLQKGLLSLWSEQKFTQTIQNLKIDDFLKTPFMLEIIVQILPKVSYNYLQSSTIRELLSNNYKKLKYQILYQKQVQYNYQQKNQIKLETDFKDIIEKQLSQIMNELENQLFFDKYQISSKLDFQDSSIIQSQEEYILKFDDAEIIYQSLKMNQFTTYDFYEMFVNYYHYQQIQKWMELGKISNSQMISIDLLEFSQSLALDMIRHEQFQVNYQPRGRLLFSSINQQNQSKQLQWEDQYFSELDTDSDYKQLVRKCILLSSKGSQHSFTHKSIQEFFVAKHIFNLLENTQNNNESDKYQLQNSLMNNNSFNISHEHFQGALILLKGKLQNKDNITKRLVSLVQLSKKDSKFIRLASNIIFFLGFLGKNLGKQDFDSIFLSDTNINGLNFCESVLSNAFFNKVSIDQCNFNNAIITDAEWNNIITKERITKDYQNEIIADLVLSENGNEFYTLSLFDQHQIILRQFNQFKLDQKPIEMKFNLKFKDDVLQIQTAKYISIICCETKNSIQLWNLQDQNNNINNDDCIILRNLGYKKVILSQDGSQLIISMDNIIIWLKELLNLKINNTLTTTESIPDLEGNWKDVKMAISLNAKLLAIVNVNKIILWDIQDYQNIIKVQEIQHKEDDYNSIAFSRNGNYLVFTKSSSHAIMEINNQRKFNIICSFLSINKNETALISSDNNYIAFYGRKYLAIYQTSNIKQFQQNFRIPHKLEDSKKVVATISNNFELFACTSSSTIHIWNLKELNQIQYLGVLESAEQNIQVLEFSHDCQNLISFAYEYIMQIWDVKQMKLIKKFTSKFRITNLIFSSDGQVLVSYNYFYGILLWDMSNIQEPVIFQEIDSSLSTKFLIVSKKQGHLIINKDSKFVIWDIQCGKEIQEFEKDSIAAIFNDDGNKFATYHGGIVEIWKLQENIFEIEHTIKCHHKLIFCSNNDDIQLLKNSQYYKFFLKEILAKDYQFYWNVQVENEGYQLFLTLQKEFIEIYRIYGQSYYYIQECPIVKAVFSANSSILCLATKNQQIITMDISKTKIIHQFNIDTSEIFCLQLSEVDDILAIAHENKDQIQIDLYTIMDRENPRKLKSTECFGVPHTMLFMNNNQYLIIGIGSVIERFDLDNFKQSQLVGFTSKNQEFIQYLDGQHIIFVNLQGQICFLTTNSISISYEANILNDAKKYFFFFKKNTYIIQIFSQKCHNLFFNEINANTNQYKLNVKAQVDFIRPTNKQDLWIFKAKGQLIIFDLKKNAIINIIEDEDYKSSSDLQLSEDDQYLVSAYRDSHIKVWDMKTYKLLFKQKMNTDSLYRVLISTKGMLVSCYKSKLKIWNFKALRQQQNLEMDGHIDSINKMLVSPDGLVLYSASNGEIKFWDLEELQLLNEYYGDYKFLDCKFDNTGTYFYLQDELQNNFFYFTSNSEQIIEIFNTRIIFWNLKQAEKWYKLSTQFSNQQSIKFTISDNCKYVIDNNQFQIFEVDSEMKLKEIKSKDFFESNVLKFSLSHRLNLITISFGGKEIFIYSLSKMEIIQKIVCKYGIQLFCFSLNDELFIVLCQEEYLVFQVVNNQFIKKKNELTNQKRIVHIFPFQEDQFIFIAFLFSCMIIQVFQNLELSQQLEIKDVQSIDAFCTKDKLLAFASNKEEQILIFKLKSQTEIEKIATLYDVRVFQIGMHYNYNTIIQNSAIQFSQNCQFLISLAYDWIIKLWDITNPKSIQLRFLINNYSVKAFQIVQDQECQIALIGNNYLIHKEDYNSNLLLATYQELPLVDGKKKLIQVSSDGKYQLYETQKQSYNENDNKKKNFTQTIFIYDQERKLIKNKTIIDTDFIDNIKFLDSQTLVWNEKNKLIFWKFLIDEDKEFQEFKFEEKILYLTCSPNQQLFLSLVGDRKQLGMYNSQNGEQILKLQTFQCQVTECCFSPCGEKFNLGFLDGSIQLYKFNSNIINNRQPPICYKVFAKSYSFLANNCQINRSKFTSTENENLESLFLEKGAINK</sequence>
<keyword evidence="2" id="KW-0677">Repeat</keyword>
<dbReference type="InterPro" id="IPR007111">
    <property type="entry name" value="NACHT_NTPase"/>
</dbReference>
<keyword evidence="4" id="KW-0175">Coiled coil</keyword>
<name>A0A8S1RRB3_9CILI</name>
<evidence type="ECO:0000256" key="4">
    <source>
        <dbReference type="SAM" id="Coils"/>
    </source>
</evidence>
<dbReference type="SMART" id="SM00320">
    <property type="entry name" value="WD40"/>
    <property type="match status" value="11"/>
</dbReference>
<reference evidence="6" key="1">
    <citation type="submission" date="2021-01" db="EMBL/GenBank/DDBJ databases">
        <authorList>
            <consortium name="Genoscope - CEA"/>
            <person name="William W."/>
        </authorList>
    </citation>
    <scope>NUCLEOTIDE SEQUENCE</scope>
</reference>
<evidence type="ECO:0000256" key="1">
    <source>
        <dbReference type="ARBA" id="ARBA00022574"/>
    </source>
</evidence>
<accession>A0A8S1RRB3</accession>
<dbReference type="OrthoDB" id="10250769at2759"/>
<feature type="repeat" description="WD" evidence="3">
    <location>
        <begin position="2739"/>
        <end position="2770"/>
    </location>
</feature>
<keyword evidence="1 3" id="KW-0853">WD repeat</keyword>
<gene>
    <name evidence="6" type="ORF">PSON_ATCC_30995.1.T2460018</name>
</gene>
<dbReference type="Pfam" id="PF00400">
    <property type="entry name" value="WD40"/>
    <property type="match status" value="2"/>
</dbReference>
<evidence type="ECO:0000313" key="7">
    <source>
        <dbReference type="Proteomes" id="UP000692954"/>
    </source>
</evidence>
<dbReference type="PROSITE" id="PS50082">
    <property type="entry name" value="WD_REPEATS_2"/>
    <property type="match status" value="3"/>
</dbReference>
<feature type="repeat" description="WD" evidence="3">
    <location>
        <begin position="2813"/>
        <end position="2853"/>
    </location>
</feature>
<evidence type="ECO:0000256" key="2">
    <source>
        <dbReference type="ARBA" id="ARBA00022737"/>
    </source>
</evidence>
<feature type="coiled-coil region" evidence="4">
    <location>
        <begin position="455"/>
        <end position="511"/>
    </location>
</feature>
<feature type="repeat" description="WD" evidence="3">
    <location>
        <begin position="3151"/>
        <end position="3183"/>
    </location>
</feature>